<sequence length="144" mass="15389">MTTLEANTPLPKLLGYGGAIPFIGLALLVHMLANHQDVMRHALLGYGACIVSFVGAVHWGIWLATNGKRAAGILWSVVPSIAAWVVLSVNDQLSCLAMAAVLVSCLIADFRFRQLGDLPQWYVRMRITLTTVGALSLIAGTFGA</sequence>
<dbReference type="EMBL" id="NBTY01000204">
    <property type="protein sequence ID" value="OTP66138.1"/>
    <property type="molecule type" value="Genomic_DNA"/>
</dbReference>
<dbReference type="Proteomes" id="UP000194546">
    <property type="component" value="Unassembled WGS sequence"/>
</dbReference>
<evidence type="ECO:0000313" key="4">
    <source>
        <dbReference type="Proteomes" id="UP000194546"/>
    </source>
</evidence>
<keyword evidence="1" id="KW-0472">Membrane</keyword>
<reference evidence="2 4" key="1">
    <citation type="submission" date="2017-03" db="EMBL/GenBank/DDBJ databases">
        <title>Genome analysis of strain PAMC 26510.</title>
        <authorList>
            <person name="Oh H.-M."/>
            <person name="Yang J.-A."/>
        </authorList>
    </citation>
    <scope>NUCLEOTIDE SEQUENCE [LARGE SCALE GENOMIC DNA]</scope>
    <source>
        <strain evidence="2 4">PAMC 26510</strain>
    </source>
</reference>
<evidence type="ECO:0008006" key="6">
    <source>
        <dbReference type="Google" id="ProtNLM"/>
    </source>
</evidence>
<organism evidence="3 5">
    <name type="scientific">Caballeronia sordidicola</name>
    <name type="common">Burkholderia sordidicola</name>
    <dbReference type="NCBI Taxonomy" id="196367"/>
    <lineage>
        <taxon>Bacteria</taxon>
        <taxon>Pseudomonadati</taxon>
        <taxon>Pseudomonadota</taxon>
        <taxon>Betaproteobacteria</taxon>
        <taxon>Burkholderiales</taxon>
        <taxon>Burkholderiaceae</taxon>
        <taxon>Caballeronia</taxon>
    </lineage>
</organism>
<dbReference type="InterPro" id="IPR021836">
    <property type="entry name" value="DUF3429"/>
</dbReference>
<dbReference type="PANTHER" id="PTHR15887:SF1">
    <property type="entry name" value="TRANSMEMBRANE PROTEIN 69"/>
    <property type="match status" value="1"/>
</dbReference>
<keyword evidence="1" id="KW-0812">Transmembrane</keyword>
<protein>
    <recommendedName>
        <fullName evidence="6">DUF3429 domain-containing protein</fullName>
    </recommendedName>
</protein>
<feature type="transmembrane region" description="Helical" evidence="1">
    <location>
        <begin position="44"/>
        <end position="64"/>
    </location>
</feature>
<evidence type="ECO:0000313" key="3">
    <source>
        <dbReference type="EMBL" id="OTP74619.1"/>
    </source>
</evidence>
<dbReference type="PANTHER" id="PTHR15887">
    <property type="entry name" value="TRANSMEMBRANE PROTEIN 69"/>
    <property type="match status" value="1"/>
</dbReference>
<proteinExistence type="predicted"/>
<feature type="transmembrane region" description="Helical" evidence="1">
    <location>
        <begin position="13"/>
        <end position="32"/>
    </location>
</feature>
<dbReference type="Proteomes" id="UP000195221">
    <property type="component" value="Unassembled WGS sequence"/>
</dbReference>
<feature type="transmembrane region" description="Helical" evidence="1">
    <location>
        <begin position="124"/>
        <end position="143"/>
    </location>
</feature>
<dbReference type="RefSeq" id="WP_062170949.1">
    <property type="nucleotide sequence ID" value="NZ_MSRG01000055.1"/>
</dbReference>
<dbReference type="Pfam" id="PF11911">
    <property type="entry name" value="DUF3429"/>
    <property type="match status" value="1"/>
</dbReference>
<evidence type="ECO:0000313" key="5">
    <source>
        <dbReference type="Proteomes" id="UP000195221"/>
    </source>
</evidence>
<keyword evidence="1" id="KW-1133">Transmembrane helix</keyword>
<evidence type="ECO:0000256" key="1">
    <source>
        <dbReference type="SAM" id="Phobius"/>
    </source>
</evidence>
<comment type="caution">
    <text evidence="3">The sequence shown here is derived from an EMBL/GenBank/DDBJ whole genome shotgun (WGS) entry which is preliminary data.</text>
</comment>
<evidence type="ECO:0000313" key="2">
    <source>
        <dbReference type="EMBL" id="OTP66138.1"/>
    </source>
</evidence>
<dbReference type="AlphaFoldDB" id="A0A242MU79"/>
<accession>A0A242MU79</accession>
<dbReference type="EMBL" id="NBTZ01000060">
    <property type="protein sequence ID" value="OTP74619.1"/>
    <property type="molecule type" value="Genomic_DNA"/>
</dbReference>
<feature type="transmembrane region" description="Helical" evidence="1">
    <location>
        <begin position="70"/>
        <end position="87"/>
    </location>
</feature>
<name>A0A242MU79_CABSO</name>
<reference evidence="3 5" key="2">
    <citation type="submission" date="2017-03" db="EMBL/GenBank/DDBJ databases">
        <title>Genome analysis of strain PAMC 26577.</title>
        <authorList>
            <person name="Oh H.-M."/>
            <person name="Yang J.-A."/>
        </authorList>
    </citation>
    <scope>NUCLEOTIDE SEQUENCE [LARGE SCALE GENOMIC DNA]</scope>
    <source>
        <strain evidence="3 5">PAMC 26577</strain>
    </source>
</reference>
<gene>
    <name evidence="2" type="ORF">PAMC26510_36005</name>
    <name evidence="3" type="ORF">PAMC26577_15080</name>
</gene>